<evidence type="ECO:0000256" key="5">
    <source>
        <dbReference type="ARBA" id="ARBA00022692"/>
    </source>
</evidence>
<keyword evidence="3 11" id="KW-1003">Cell membrane</keyword>
<organism evidence="13 14">
    <name type="scientific">Equus przewalskii</name>
    <name type="common">Przewalski's horse</name>
    <name type="synonym">Equus caballus przewalskii</name>
    <dbReference type="NCBI Taxonomy" id="9798"/>
    <lineage>
        <taxon>Eukaryota</taxon>
        <taxon>Metazoa</taxon>
        <taxon>Chordata</taxon>
        <taxon>Craniata</taxon>
        <taxon>Vertebrata</taxon>
        <taxon>Euteleostomi</taxon>
        <taxon>Mammalia</taxon>
        <taxon>Eutheria</taxon>
        <taxon>Laurasiatheria</taxon>
        <taxon>Perissodactyla</taxon>
        <taxon>Equidae</taxon>
        <taxon>Equus</taxon>
    </lineage>
</organism>
<dbReference type="InterPro" id="IPR004072">
    <property type="entry name" value="Vmron_rcpt_1"/>
</dbReference>
<name>A0ABM2EN26_EQUPR</name>
<feature type="transmembrane region" description="Helical" evidence="11">
    <location>
        <begin position="186"/>
        <end position="208"/>
    </location>
</feature>
<reference evidence="14" key="1">
    <citation type="submission" date="2025-08" db="UniProtKB">
        <authorList>
            <consortium name="RefSeq"/>
        </authorList>
    </citation>
    <scope>IDENTIFICATION</scope>
    <source>
        <tissue evidence="14">Blood</tissue>
    </source>
</reference>
<keyword evidence="10 11" id="KW-0807">Transducer</keyword>
<dbReference type="PROSITE" id="PS50262">
    <property type="entry name" value="G_PROTEIN_RECEP_F1_2"/>
    <property type="match status" value="1"/>
</dbReference>
<dbReference type="RefSeq" id="XP_008513613.1">
    <property type="nucleotide sequence ID" value="XM_008515391.1"/>
</dbReference>
<dbReference type="Pfam" id="PF03402">
    <property type="entry name" value="V1R"/>
    <property type="match status" value="1"/>
</dbReference>
<comment type="similarity">
    <text evidence="2 11">Belongs to the G-protein coupled receptor 1 family.</text>
</comment>
<sequence length="304" mass="34348">MATRNFAIHMIFLSENIVGVLGNVSLLYRYLFLHFTGCRLRGKDLIVEHLLVANILVLLPTGISDTMIPFGWKNFLTDIECKLVFYIHRVARGVSIGTTCLLSVFQAITIGILSTRWAELRVKAPKYIGSSIFLCWVLQLMINIIFTMRVTGNWSNKTITKKKDLGLCCSVFHGRITVLLNTGLSLFPDVLCLGLMIWSSGSMVFILYRHKQQVQHIHRNQISPRSSAEARATQSILVLVSTFVSLYTLSSICFLYVTLSDNPSQNLVIFIAPVTACFPTVSPYILMSRDRRVSTSFLSWIRSR</sequence>
<feature type="domain" description="G-protein coupled receptors family 1 profile" evidence="12">
    <location>
        <begin position="22"/>
        <end position="286"/>
    </location>
</feature>
<evidence type="ECO:0000313" key="14">
    <source>
        <dbReference type="RefSeq" id="XP_008513613.1"/>
    </source>
</evidence>
<feature type="transmembrane region" description="Helical" evidence="11">
    <location>
        <begin position="236"/>
        <end position="259"/>
    </location>
</feature>
<feature type="transmembrane region" description="Helical" evidence="11">
    <location>
        <begin position="49"/>
        <end position="70"/>
    </location>
</feature>
<keyword evidence="9 11" id="KW-0675">Receptor</keyword>
<keyword evidence="7 11" id="KW-0297">G-protein coupled receptor</keyword>
<dbReference type="Proteomes" id="UP001652662">
    <property type="component" value="Chromosome 9"/>
</dbReference>
<proteinExistence type="inferred from homology"/>
<evidence type="ECO:0000256" key="1">
    <source>
        <dbReference type="ARBA" id="ARBA00004651"/>
    </source>
</evidence>
<evidence type="ECO:0000256" key="3">
    <source>
        <dbReference type="ARBA" id="ARBA00022475"/>
    </source>
</evidence>
<dbReference type="CDD" id="cd13949">
    <property type="entry name" value="7tm_V1R_pheromone"/>
    <property type="match status" value="1"/>
</dbReference>
<evidence type="ECO:0000256" key="10">
    <source>
        <dbReference type="ARBA" id="ARBA00023224"/>
    </source>
</evidence>
<evidence type="ECO:0000259" key="12">
    <source>
        <dbReference type="PROSITE" id="PS50262"/>
    </source>
</evidence>
<feature type="transmembrane region" description="Helical" evidence="11">
    <location>
        <begin position="127"/>
        <end position="146"/>
    </location>
</feature>
<dbReference type="SUPFAM" id="SSF81321">
    <property type="entry name" value="Family A G protein-coupled receptor-like"/>
    <property type="match status" value="1"/>
</dbReference>
<keyword evidence="4 11" id="KW-0589">Pheromone response</keyword>
<keyword evidence="6 11" id="KW-1133">Transmembrane helix</keyword>
<feature type="transmembrane region" description="Helical" evidence="11">
    <location>
        <begin position="265"/>
        <end position="286"/>
    </location>
</feature>
<evidence type="ECO:0000256" key="8">
    <source>
        <dbReference type="ARBA" id="ARBA00023136"/>
    </source>
</evidence>
<evidence type="ECO:0000256" key="6">
    <source>
        <dbReference type="ARBA" id="ARBA00022989"/>
    </source>
</evidence>
<evidence type="ECO:0000256" key="9">
    <source>
        <dbReference type="ARBA" id="ARBA00023170"/>
    </source>
</evidence>
<keyword evidence="5 11" id="KW-0812">Transmembrane</keyword>
<evidence type="ECO:0000256" key="2">
    <source>
        <dbReference type="ARBA" id="ARBA00010663"/>
    </source>
</evidence>
<dbReference type="PANTHER" id="PTHR24062">
    <property type="entry name" value="VOMERONASAL TYPE-1 RECEPTOR"/>
    <property type="match status" value="1"/>
</dbReference>
<evidence type="ECO:0000256" key="4">
    <source>
        <dbReference type="ARBA" id="ARBA00022507"/>
    </source>
</evidence>
<keyword evidence="8 11" id="KW-0472">Membrane</keyword>
<evidence type="ECO:0000256" key="7">
    <source>
        <dbReference type="ARBA" id="ARBA00023040"/>
    </source>
</evidence>
<feature type="transmembrane region" description="Helical" evidence="11">
    <location>
        <begin position="6"/>
        <end position="28"/>
    </location>
</feature>
<dbReference type="GeneID" id="103547896"/>
<gene>
    <name evidence="14" type="primary">LOC103547896</name>
</gene>
<dbReference type="Gene3D" id="1.20.1070.10">
    <property type="entry name" value="Rhodopsin 7-helix transmembrane proteins"/>
    <property type="match status" value="1"/>
</dbReference>
<evidence type="ECO:0000313" key="13">
    <source>
        <dbReference type="Proteomes" id="UP001652662"/>
    </source>
</evidence>
<dbReference type="InterPro" id="IPR017452">
    <property type="entry name" value="GPCR_Rhodpsn_7TM"/>
</dbReference>
<accession>A0ABM2EN26</accession>
<comment type="subcellular location">
    <subcellularLocation>
        <location evidence="1 11">Cell membrane</location>
        <topology evidence="1 11">Multi-pass membrane protein</topology>
    </subcellularLocation>
</comment>
<protein>
    <recommendedName>
        <fullName evidence="11">Vomeronasal type-1 receptor</fullName>
    </recommendedName>
</protein>
<dbReference type="PRINTS" id="PR01534">
    <property type="entry name" value="VOMERONASL1R"/>
</dbReference>
<evidence type="ECO:0000256" key="11">
    <source>
        <dbReference type="RuleBase" id="RU364061"/>
    </source>
</evidence>
<feature type="transmembrane region" description="Helical" evidence="11">
    <location>
        <begin position="90"/>
        <end position="115"/>
    </location>
</feature>
<keyword evidence="13" id="KW-1185">Reference proteome</keyword>